<evidence type="ECO:0000313" key="2">
    <source>
        <dbReference type="EMBL" id="WIW69945.1"/>
    </source>
</evidence>
<evidence type="ECO:0000256" key="1">
    <source>
        <dbReference type="SAM" id="Phobius"/>
    </source>
</evidence>
<dbReference type="RefSeq" id="WP_147669741.1">
    <property type="nucleotide sequence ID" value="NZ_CP120678.1"/>
</dbReference>
<proteinExistence type="predicted"/>
<dbReference type="KEGG" id="sgbi:P3F81_08450"/>
<reference evidence="2" key="1">
    <citation type="submission" date="2023-03" db="EMBL/GenBank/DDBJ databases">
        <title>Selenobaculum gbiensis gen. nov. sp. nov., a new bacterium isolated from the gut microbiota of IBD patient.</title>
        <authorList>
            <person name="Yeo S."/>
            <person name="Park H."/>
            <person name="Huh C.S."/>
        </authorList>
    </citation>
    <scope>NUCLEOTIDE SEQUENCE</scope>
    <source>
        <strain evidence="2">ICN-92133</strain>
    </source>
</reference>
<keyword evidence="3" id="KW-1185">Reference proteome</keyword>
<keyword evidence="1" id="KW-0812">Transmembrane</keyword>
<dbReference type="AlphaFoldDB" id="A0A9Y2AIB3"/>
<sequence length="380" mass="42477">MFALKENQNGSTVIFGLLVLMALSILLGGIFGFSNMEVKAGVVARDASEAKYAAEAGITFLALEDKKAKMANWSWLQTLQDFRNGGVANESCQETYTVEIEKLVGENQYEPFIPANNEQLPAGNYKIKSIGRVNSAKKVLVADLKVEDSGIPFDEFDKYVIYSENGAVTNRESKIKGEIYNYEKEKKNWPFGTYNQFKEKYFNSLSTKVITKEEIKKQYIYENGIYVNKENGRVMDHTQSTFVINNTIANQILMIEGNLFIGEAANIRNCRIIVDGRVDLSPDTSGKAVVAKDCLIVSGEALSMTGAKGQNDIHGRWISFSEYKTPKYPEGISNSVLTGIIYIRAELFVVNSTINYEKPSDFSDENGTGRSFVLSNKRFE</sequence>
<keyword evidence="1" id="KW-0472">Membrane</keyword>
<name>A0A9Y2AIB3_9FIRM</name>
<evidence type="ECO:0000313" key="3">
    <source>
        <dbReference type="Proteomes" id="UP001243623"/>
    </source>
</evidence>
<dbReference type="EMBL" id="CP120678">
    <property type="protein sequence ID" value="WIW69945.1"/>
    <property type="molecule type" value="Genomic_DNA"/>
</dbReference>
<dbReference type="Proteomes" id="UP001243623">
    <property type="component" value="Chromosome"/>
</dbReference>
<accession>A0A9Y2AIB3</accession>
<keyword evidence="1" id="KW-1133">Transmembrane helix</keyword>
<organism evidence="2 3">
    <name type="scientific">Selenobaculum gibii</name>
    <dbReference type="NCBI Taxonomy" id="3054208"/>
    <lineage>
        <taxon>Bacteria</taxon>
        <taxon>Bacillati</taxon>
        <taxon>Bacillota</taxon>
        <taxon>Negativicutes</taxon>
        <taxon>Selenomonadales</taxon>
        <taxon>Selenomonadaceae</taxon>
        <taxon>Selenobaculum</taxon>
    </lineage>
</organism>
<gene>
    <name evidence="2" type="ORF">P3F81_08450</name>
</gene>
<feature type="transmembrane region" description="Helical" evidence="1">
    <location>
        <begin position="12"/>
        <end position="33"/>
    </location>
</feature>
<protein>
    <submittedName>
        <fullName evidence="2">Pilus assembly PilX N-terminal domain-containing protein</fullName>
    </submittedName>
</protein>